<dbReference type="PANTHER" id="PTHR10039:SF17">
    <property type="entry name" value="FUNGAL STAND N-TERMINAL GOODBYE DOMAIN-CONTAINING PROTEIN-RELATED"/>
    <property type="match status" value="1"/>
</dbReference>
<evidence type="ECO:0000259" key="2">
    <source>
        <dbReference type="PROSITE" id="PS50004"/>
    </source>
</evidence>
<dbReference type="InterPro" id="IPR000008">
    <property type="entry name" value="C2_dom"/>
</dbReference>
<dbReference type="Pfam" id="PF24883">
    <property type="entry name" value="NPHP3_N"/>
    <property type="match status" value="1"/>
</dbReference>
<dbReference type="InterPro" id="IPR027417">
    <property type="entry name" value="P-loop_NTPase"/>
</dbReference>
<dbReference type="InterPro" id="IPR015943">
    <property type="entry name" value="WD40/YVTN_repeat-like_dom_sf"/>
</dbReference>
<dbReference type="SUPFAM" id="SSF50978">
    <property type="entry name" value="WD40 repeat-like"/>
    <property type="match status" value="1"/>
</dbReference>
<evidence type="ECO:0000256" key="1">
    <source>
        <dbReference type="ARBA" id="ARBA00022737"/>
    </source>
</evidence>
<keyword evidence="1" id="KW-0677">Repeat</keyword>
<protein>
    <recommendedName>
        <fullName evidence="6">C2 domain-containing protein</fullName>
    </recommendedName>
</protein>
<proteinExistence type="predicted"/>
<dbReference type="PROSITE" id="PS50004">
    <property type="entry name" value="C2"/>
    <property type="match status" value="1"/>
</dbReference>
<accession>A0AAW0G862</accession>
<dbReference type="Gene3D" id="3.40.50.300">
    <property type="entry name" value="P-loop containing nucleotide triphosphate hydrolases"/>
    <property type="match status" value="1"/>
</dbReference>
<comment type="caution">
    <text evidence="4">The sequence shown here is derived from an EMBL/GenBank/DDBJ whole genome shotgun (WGS) entry which is preliminary data.</text>
</comment>
<organism evidence="4 5">
    <name type="scientific">Cerrena zonata</name>
    <dbReference type="NCBI Taxonomy" id="2478898"/>
    <lineage>
        <taxon>Eukaryota</taxon>
        <taxon>Fungi</taxon>
        <taxon>Dikarya</taxon>
        <taxon>Basidiomycota</taxon>
        <taxon>Agaricomycotina</taxon>
        <taxon>Agaricomycetes</taxon>
        <taxon>Polyporales</taxon>
        <taxon>Cerrenaceae</taxon>
        <taxon>Cerrena</taxon>
    </lineage>
</organism>
<dbReference type="InterPro" id="IPR007111">
    <property type="entry name" value="NACHT_NTPase"/>
</dbReference>
<dbReference type="PANTHER" id="PTHR10039">
    <property type="entry name" value="AMELOGENIN"/>
    <property type="match status" value="1"/>
</dbReference>
<dbReference type="SUPFAM" id="SSF52540">
    <property type="entry name" value="P-loop containing nucleoside triphosphate hydrolases"/>
    <property type="match status" value="1"/>
</dbReference>
<feature type="domain" description="C2" evidence="2">
    <location>
        <begin position="1"/>
        <end position="109"/>
    </location>
</feature>
<dbReference type="Proteomes" id="UP001385951">
    <property type="component" value="Unassembled WGS sequence"/>
</dbReference>
<evidence type="ECO:0008006" key="6">
    <source>
        <dbReference type="Google" id="ProtNLM"/>
    </source>
</evidence>
<dbReference type="CDD" id="cd00030">
    <property type="entry name" value="C2"/>
    <property type="match status" value="1"/>
</dbReference>
<keyword evidence="5" id="KW-1185">Reference proteome</keyword>
<dbReference type="SUPFAM" id="SSF49562">
    <property type="entry name" value="C2 domain (Calcium/lipid-binding domain, CaLB)"/>
    <property type="match status" value="1"/>
</dbReference>
<evidence type="ECO:0000259" key="3">
    <source>
        <dbReference type="PROSITE" id="PS50837"/>
    </source>
</evidence>
<gene>
    <name evidence="4" type="ORF">QCA50_010383</name>
</gene>
<name>A0AAW0G862_9APHY</name>
<dbReference type="InterPro" id="IPR001680">
    <property type="entry name" value="WD40_rpt"/>
</dbReference>
<dbReference type="Pfam" id="PF00400">
    <property type="entry name" value="WD40"/>
    <property type="match status" value="1"/>
</dbReference>
<feature type="domain" description="NACHT" evidence="3">
    <location>
        <begin position="373"/>
        <end position="516"/>
    </location>
</feature>
<dbReference type="InterPro" id="IPR056884">
    <property type="entry name" value="NPHP3-like_N"/>
</dbReference>
<dbReference type="Gene3D" id="2.130.10.10">
    <property type="entry name" value="YVTN repeat-like/Quinoprotein amine dehydrogenase"/>
    <property type="match status" value="2"/>
</dbReference>
<dbReference type="Gene3D" id="2.60.40.150">
    <property type="entry name" value="C2 domain"/>
    <property type="match status" value="1"/>
</dbReference>
<dbReference type="EMBL" id="JASBNA010000017">
    <property type="protein sequence ID" value="KAK7686163.1"/>
    <property type="molecule type" value="Genomic_DNA"/>
</dbReference>
<dbReference type="SMART" id="SM00320">
    <property type="entry name" value="WD40"/>
    <property type="match status" value="5"/>
</dbReference>
<evidence type="ECO:0000313" key="5">
    <source>
        <dbReference type="Proteomes" id="UP001385951"/>
    </source>
</evidence>
<dbReference type="PROSITE" id="PS50837">
    <property type="entry name" value="NACHT"/>
    <property type="match status" value="1"/>
</dbReference>
<dbReference type="InterPro" id="IPR036322">
    <property type="entry name" value="WD40_repeat_dom_sf"/>
</dbReference>
<reference evidence="4 5" key="1">
    <citation type="submission" date="2022-09" db="EMBL/GenBank/DDBJ databases">
        <authorList>
            <person name="Palmer J.M."/>
        </authorList>
    </citation>
    <scope>NUCLEOTIDE SEQUENCE [LARGE SCALE GENOMIC DNA]</scope>
    <source>
        <strain evidence="4 5">DSM 7382</strain>
    </source>
</reference>
<dbReference type="InterPro" id="IPR035892">
    <property type="entry name" value="C2_domain_sf"/>
</dbReference>
<evidence type="ECO:0000313" key="4">
    <source>
        <dbReference type="EMBL" id="KAK7686163.1"/>
    </source>
</evidence>
<dbReference type="Pfam" id="PF00168">
    <property type="entry name" value="C2"/>
    <property type="match status" value="1"/>
</dbReference>
<sequence length="1320" mass="148692">MHILVTVHRVEGVKHKSGLSRRKPLKIYVKIACGDSGNSWKSKETSSLSPQWKESTFPLNVEDISQSLRFSLWRCVSFFPDSSFGMVSAKIEDLISQSIDMVEGIPLVLKTSKNTKHVTTTLKIWISVKKSDAKDNAEAALGLVQVAVDDSDVKRPGLETADHASAVLNNIASLSKTLGMVVGVIVNKMGDLAELHPYANIAWKACSSLYEVVKKQYLNDESLLSLVKTMDDTFSFAGDLAELPDKIKRLESVITRVLQQIAECAFFIRAYVSRPFAGRILEQLSKDQTRKIQEFTEAFENLREDLSSGTLQHSTFVTCRISDNVSRLLESEYIKSLKPSPMNLATRKTCLAGTRTRILDEITQWIIQPGKKNILWLYGAAGSGKSTIASTIAQYFYRQRRRGAYLFFERSTSDPTAFVRTLAHKLAEFDSNICTAISASIKAEPSIVEESLGDQFEKLITQPLQIASKRLTGPIVVVLDALDECGEESSRTGVLKLLAGELPKLPPIFRFLITSRRERDIDALIISQYRSIDQLELIVGADRVDPDIEAYIWSEMNEIRELNVGCGLGGAWPGQDIVRKLAEASEGLFIWVSTMSKFLREEFSPMIQLDLLLNSNRSIQGLDPLYTAALETSCRWQQEQSVKHFRSVLAVIIFGHEPLRDHTIDRLLGLSEQNSCRFILARLRCLLDYSPGNPVRLLHASFRDYLTDENRGGGKPWSLSSFNPEHFLASCCFRIMSHQLHFNMCKTPSSYHDFNKYLDQQKVNDIVSFELYYASTYWPEHLSAIRVVNDNIVSMLGQFSRKQLLFWLEVLIMLDKLYLAPAACLATATFIKDHDPDLSTLWIDAGEFIDKFHPIFDHFIPHLYLSALPFAPVQSQITKIYSPLFPNTIQVNTEEPTPNYTDETGSISYVGFSLDGNMLISCFENGTIQIRSTDDYVILHEYDNLSHPDGIRVAKPGRDNNVVYCLTGQGALVAWESSSARFTSLHSDRIIAIEIFLTSSGECVVAGCKDGFIRIWSREDSKLETCPLKIRVTDTELRSIAIASNGLVAISELASGVKILDINLYPSPQLVTKSFRSEEASFHILAFSPDDKFLAVVNGFMGVSIWSMESEKEILLSLEDLIDLELYLGRPWGLYITSIDWLKSGHTLVVGFSHGEVSLFDVDAENDIVNALCGVDEKPIQVTASPDGTTFVTGSDQIWIWDSAVLRQTNDVWADDLQMGTATNETHSMQFPSQWPMKSDWKLRSYQEYGRIRDPQFETLFVIPQVQRAGLYWLGVKHIIGPRLTTRLDLSKFVHGERWIECYRGDRDSDLEGTRRIEED</sequence>